<dbReference type="RefSeq" id="WP_155312115.1">
    <property type="nucleotide sequence ID" value="NZ_AP021879.1"/>
</dbReference>
<dbReference type="AlphaFoldDB" id="A0A5K8AEY8"/>
<sequence>MRRPDLWQLAPNPLLLTVMALVHTHKGRLPDARALLYEETVDILLWRWEQVKMAGDKLKPRLQTLLLEAGRADVDLKKVLWQLAYEAHGQTHQADDNLLADIKEWDLFKGLAGLHPSGSKDWATQVIETIKMRAGLLIEREPEIYSFPHRTFQEYLAGAHLSSQSDFAKKAVGLIESGNFWREVVLLAVGRLVYLTGDADKPLALAGELCPTKTADDEIAWRKIWMAGEVLVEIGLNRVQDSQLGQDLLERIRKKLVELVEAGRLEPKERVAAGNALSRLGDPRFDPGNWFLPHDGDLGFVKIPAGSFMMGEGDERHEVVLSAYAMAKYPVTVAQYKAFTADTGHQLDERWERYNRLDNHPAVIVPWDDANAYCRWLTEKLKDRGLRVALPTEAQWERAARGTDARQYPWGDEKIDPGKANYDETGISSTSPVGCFPKGKSANGLNDLAGNVWEWCQDWYGKYPRKTVPDPTGPSDGTNRVLRGGSWGSPAEFCRAAIRIGSEPGFRGGGFGFRLVCLPGQPGEPGE</sequence>
<dbReference type="GO" id="GO:0120147">
    <property type="term" value="F:formylglycine-generating oxidase activity"/>
    <property type="evidence" value="ECO:0007669"/>
    <property type="project" value="TreeGrafter"/>
</dbReference>
<dbReference type="InterPro" id="IPR042095">
    <property type="entry name" value="SUMF_sf"/>
</dbReference>
<dbReference type="InterPro" id="IPR005532">
    <property type="entry name" value="SUMF_dom"/>
</dbReference>
<evidence type="ECO:0000313" key="3">
    <source>
        <dbReference type="Proteomes" id="UP000422108"/>
    </source>
</evidence>
<name>A0A5K8AEY8_9BACT</name>
<feature type="domain" description="Sulfatase-modifying factor enzyme-like" evidence="1">
    <location>
        <begin position="300"/>
        <end position="516"/>
    </location>
</feature>
<evidence type="ECO:0000259" key="1">
    <source>
        <dbReference type="Pfam" id="PF03781"/>
    </source>
</evidence>
<dbReference type="PANTHER" id="PTHR23150:SF19">
    <property type="entry name" value="FORMYLGLYCINE-GENERATING ENZYME"/>
    <property type="match status" value="1"/>
</dbReference>
<dbReference type="Proteomes" id="UP000422108">
    <property type="component" value="Chromosome"/>
</dbReference>
<reference evidence="2 3" key="1">
    <citation type="submission" date="2019-11" db="EMBL/GenBank/DDBJ databases">
        <title>Comparative genomics of hydrocarbon-degrading Desulfosarcina strains.</title>
        <authorList>
            <person name="Watanabe M."/>
            <person name="Kojima H."/>
            <person name="Fukui M."/>
        </authorList>
    </citation>
    <scope>NUCLEOTIDE SEQUENCE [LARGE SCALE GENOMIC DNA]</scope>
    <source>
        <strain evidence="3">oXyS1</strain>
    </source>
</reference>
<proteinExistence type="predicted"/>
<dbReference type="Pfam" id="PF03781">
    <property type="entry name" value="FGE-sulfatase"/>
    <property type="match status" value="1"/>
</dbReference>
<protein>
    <recommendedName>
        <fullName evidence="1">Sulfatase-modifying factor enzyme-like domain-containing protein</fullName>
    </recommendedName>
</protein>
<dbReference type="InterPro" id="IPR051043">
    <property type="entry name" value="Sulfatase_Mod_Factor_Kinase"/>
</dbReference>
<dbReference type="EMBL" id="AP021879">
    <property type="protein sequence ID" value="BBO91157.1"/>
    <property type="molecule type" value="Genomic_DNA"/>
</dbReference>
<gene>
    <name evidence="2" type="ORF">DSCOOX_43370</name>
</gene>
<evidence type="ECO:0000313" key="2">
    <source>
        <dbReference type="EMBL" id="BBO91157.1"/>
    </source>
</evidence>
<dbReference type="PANTHER" id="PTHR23150">
    <property type="entry name" value="SULFATASE MODIFYING FACTOR 1, 2"/>
    <property type="match status" value="1"/>
</dbReference>
<keyword evidence="3" id="KW-1185">Reference proteome</keyword>
<dbReference type="InterPro" id="IPR016187">
    <property type="entry name" value="CTDL_fold"/>
</dbReference>
<dbReference type="SUPFAM" id="SSF56436">
    <property type="entry name" value="C-type lectin-like"/>
    <property type="match status" value="1"/>
</dbReference>
<organism evidence="2 3">
    <name type="scientific">Desulfosarcina ovata subsp. ovata</name>
    <dbReference type="NCBI Taxonomy" id="2752305"/>
    <lineage>
        <taxon>Bacteria</taxon>
        <taxon>Pseudomonadati</taxon>
        <taxon>Thermodesulfobacteriota</taxon>
        <taxon>Desulfobacteria</taxon>
        <taxon>Desulfobacterales</taxon>
        <taxon>Desulfosarcinaceae</taxon>
        <taxon>Desulfosarcina</taxon>
    </lineage>
</organism>
<dbReference type="Gene3D" id="3.90.1580.10">
    <property type="entry name" value="paralog of FGE (formylglycine-generating enzyme)"/>
    <property type="match status" value="1"/>
</dbReference>
<accession>A0A5K8AEY8</accession>